<dbReference type="AlphaFoldDB" id="A0A9Q5HVY0"/>
<reference evidence="2" key="1">
    <citation type="submission" date="2016-06" db="EMBL/GenBank/DDBJ databases">
        <title>Draft Genome sequence of the fungus Inonotus baumii.</title>
        <authorList>
            <person name="Zhu H."/>
            <person name="Lin W."/>
        </authorList>
    </citation>
    <scope>NUCLEOTIDE SEQUENCE</scope>
    <source>
        <strain evidence="2">821</strain>
    </source>
</reference>
<gene>
    <name evidence="2" type="ORF">A7U60_g5888</name>
</gene>
<accession>A0A9Q5HVY0</accession>
<evidence type="ECO:0000256" key="1">
    <source>
        <dbReference type="SAM" id="MobiDB-lite"/>
    </source>
</evidence>
<keyword evidence="3" id="KW-1185">Reference proteome</keyword>
<organism evidence="2 3">
    <name type="scientific">Sanghuangporus baumii</name>
    <name type="common">Phellinus baumii</name>
    <dbReference type="NCBI Taxonomy" id="108892"/>
    <lineage>
        <taxon>Eukaryota</taxon>
        <taxon>Fungi</taxon>
        <taxon>Dikarya</taxon>
        <taxon>Basidiomycota</taxon>
        <taxon>Agaricomycotina</taxon>
        <taxon>Agaricomycetes</taxon>
        <taxon>Hymenochaetales</taxon>
        <taxon>Hymenochaetaceae</taxon>
        <taxon>Sanghuangporus</taxon>
    </lineage>
</organism>
<comment type="caution">
    <text evidence="2">The sequence shown here is derived from an EMBL/GenBank/DDBJ whole genome shotgun (WGS) entry which is preliminary data.</text>
</comment>
<dbReference type="OrthoDB" id="10555400at2759"/>
<dbReference type="Proteomes" id="UP000757232">
    <property type="component" value="Unassembled WGS sequence"/>
</dbReference>
<dbReference type="EMBL" id="LNZH02000196">
    <property type="protein sequence ID" value="OCB86998.1"/>
    <property type="molecule type" value="Genomic_DNA"/>
</dbReference>
<name>A0A9Q5HVY0_SANBA</name>
<proteinExistence type="predicted"/>
<evidence type="ECO:0000313" key="2">
    <source>
        <dbReference type="EMBL" id="OCB86998.1"/>
    </source>
</evidence>
<protein>
    <submittedName>
        <fullName evidence="2">Uncharacterized protein</fullName>
    </submittedName>
</protein>
<feature type="compositionally biased region" description="Low complexity" evidence="1">
    <location>
        <begin position="145"/>
        <end position="156"/>
    </location>
</feature>
<feature type="region of interest" description="Disordered" evidence="1">
    <location>
        <begin position="86"/>
        <end position="106"/>
    </location>
</feature>
<feature type="compositionally biased region" description="Polar residues" evidence="1">
    <location>
        <begin position="91"/>
        <end position="106"/>
    </location>
</feature>
<evidence type="ECO:0000313" key="3">
    <source>
        <dbReference type="Proteomes" id="UP000757232"/>
    </source>
</evidence>
<feature type="region of interest" description="Disordered" evidence="1">
    <location>
        <begin position="123"/>
        <end position="168"/>
    </location>
</feature>
<sequence length="254" mass="26958">MLTAAKTTSRPALVHARSSFNAGSGSRAASMLASSDIFDTPGRLIFEEDPIGNASFSSSRKYYPSHFRPQSQDANTCVTAVASDGPVMHKSQPSPHPQTLAQQPQARQMSTLAHYRNVNDGSAVMFDGPARPRNPPRVTSRHVRASSTVASASAVTGEMKDHASAPAMPDPIIYDGPARPPRKVPVQLKKSSTGANASTSAITGTVVGLVGLGAAYELYEANRDPQSAPKVRIDAISYDGIQILTLPLQRLEHS</sequence>